<reference evidence="6" key="1">
    <citation type="journal article" date="2019" name="Int. J. Syst. Evol. Microbiol.">
        <title>The Global Catalogue of Microorganisms (GCM) 10K type strain sequencing project: providing services to taxonomists for standard genome sequencing and annotation.</title>
        <authorList>
            <consortium name="The Broad Institute Genomics Platform"/>
            <consortium name="The Broad Institute Genome Sequencing Center for Infectious Disease"/>
            <person name="Wu L."/>
            <person name="Ma J."/>
        </authorList>
    </citation>
    <scope>NUCLEOTIDE SEQUENCE [LARGE SCALE GENOMIC DNA]</scope>
    <source>
        <strain evidence="6">CCUG 56042</strain>
    </source>
</reference>
<dbReference type="PANTHER" id="PTHR43201">
    <property type="entry name" value="ACYL-COA SYNTHETASE"/>
    <property type="match status" value="1"/>
</dbReference>
<evidence type="ECO:0000256" key="2">
    <source>
        <dbReference type="ARBA" id="ARBA00022598"/>
    </source>
</evidence>
<sequence length="563" mass="60463">MGSAEISEYLRTLDFGGAGELTLLDLLEKRTQATPDAIAVRSPAGNMSFSGWLDNARAISALLKRSGTHRPNTPILVWVDTADARKVVSAQHGVLDSGCIVAPLDDRLSVAEVKRFAQDVAATAAIVSRGLLSSRKNEDLQEFALEGVAADGDPLDLIVFSVEGDAFSFFASVEEGMRQPADMSRSDDARPGPDDCALLAFTSGTTGRPKAAMITHGACVQLAERMVNDVFAAPRGGRPIGRDDVIQSPVPSYLPTSIVNTLYAAVLAGCPLSYRGRRFDPVAEEKEMVLAGTTVYAGAPAHYAMMCQRPASDDSRAAKVQVMTASGAPMTAALYRSMLERWPGVAVANWYALNETMVGQTLNFGQDMNLDATAVGKPIWPTEVAIVDDSGNPCAPGESGEILLRAPGQMTGYYLNEAETAKRIDGNGWVHTEDIGFIGQEDGLLRITGRKSQRINRGGFKFYPAEVEEVLLGHEGLADAAVLPIPDAILGQDLVAIVVESGGERGRALTETDIRDFCQNRLSRNKVPSRVYFVDQLPRSGFGKIVRKELIAIWEQMASRDAG</sequence>
<comment type="caution">
    <text evidence="5">The sequence shown here is derived from an EMBL/GenBank/DDBJ whole genome shotgun (WGS) entry which is preliminary data.</text>
</comment>
<evidence type="ECO:0000313" key="6">
    <source>
        <dbReference type="Proteomes" id="UP001596103"/>
    </source>
</evidence>
<gene>
    <name evidence="5" type="ORF">ACFPTO_01260</name>
</gene>
<comment type="similarity">
    <text evidence="1">Belongs to the ATP-dependent AMP-binding enzyme family.</text>
</comment>
<keyword evidence="2" id="KW-0436">Ligase</keyword>
<dbReference type="InterPro" id="IPR000873">
    <property type="entry name" value="AMP-dep_synth/lig_dom"/>
</dbReference>
<dbReference type="CDD" id="cd04433">
    <property type="entry name" value="AFD_class_I"/>
    <property type="match status" value="1"/>
</dbReference>
<dbReference type="SUPFAM" id="SSF56801">
    <property type="entry name" value="Acetyl-CoA synthetase-like"/>
    <property type="match status" value="1"/>
</dbReference>
<accession>A0ABW0J370</accession>
<proteinExistence type="inferred from homology"/>
<evidence type="ECO:0000259" key="3">
    <source>
        <dbReference type="Pfam" id="PF00501"/>
    </source>
</evidence>
<evidence type="ECO:0000256" key="1">
    <source>
        <dbReference type="ARBA" id="ARBA00006432"/>
    </source>
</evidence>
<dbReference type="PANTHER" id="PTHR43201:SF5">
    <property type="entry name" value="MEDIUM-CHAIN ACYL-COA LIGASE ACSF2, MITOCHONDRIAL"/>
    <property type="match status" value="1"/>
</dbReference>
<dbReference type="Pfam" id="PF00501">
    <property type="entry name" value="AMP-binding"/>
    <property type="match status" value="1"/>
</dbReference>
<dbReference type="Proteomes" id="UP001596103">
    <property type="component" value="Unassembled WGS sequence"/>
</dbReference>
<keyword evidence="6" id="KW-1185">Reference proteome</keyword>
<dbReference type="Gene3D" id="3.40.50.12780">
    <property type="entry name" value="N-terminal domain of ligase-like"/>
    <property type="match status" value="1"/>
</dbReference>
<dbReference type="RefSeq" id="WP_377708862.1">
    <property type="nucleotide sequence ID" value="NZ_JBHSMP010000004.1"/>
</dbReference>
<dbReference type="InterPro" id="IPR042099">
    <property type="entry name" value="ANL_N_sf"/>
</dbReference>
<dbReference type="Gene3D" id="3.30.300.30">
    <property type="match status" value="1"/>
</dbReference>
<feature type="domain" description="AMP-binding enzyme C-terminal" evidence="4">
    <location>
        <begin position="466"/>
        <end position="544"/>
    </location>
</feature>
<dbReference type="Pfam" id="PF13193">
    <property type="entry name" value="AMP-binding_C"/>
    <property type="match status" value="1"/>
</dbReference>
<name>A0ABW0J370_9BURK</name>
<dbReference type="PROSITE" id="PS00455">
    <property type="entry name" value="AMP_BINDING"/>
    <property type="match status" value="1"/>
</dbReference>
<organism evidence="5 6">
    <name type="scientific">Paraburkholderia denitrificans</name>
    <dbReference type="NCBI Taxonomy" id="694025"/>
    <lineage>
        <taxon>Bacteria</taxon>
        <taxon>Pseudomonadati</taxon>
        <taxon>Pseudomonadota</taxon>
        <taxon>Betaproteobacteria</taxon>
        <taxon>Burkholderiales</taxon>
        <taxon>Burkholderiaceae</taxon>
        <taxon>Paraburkholderia</taxon>
    </lineage>
</organism>
<dbReference type="InterPro" id="IPR045851">
    <property type="entry name" value="AMP-bd_C_sf"/>
</dbReference>
<evidence type="ECO:0000313" key="5">
    <source>
        <dbReference type="EMBL" id="MFC5427447.1"/>
    </source>
</evidence>
<dbReference type="EMBL" id="JBHSMP010000004">
    <property type="protein sequence ID" value="MFC5427447.1"/>
    <property type="molecule type" value="Genomic_DNA"/>
</dbReference>
<evidence type="ECO:0000259" key="4">
    <source>
        <dbReference type="Pfam" id="PF13193"/>
    </source>
</evidence>
<dbReference type="InterPro" id="IPR020845">
    <property type="entry name" value="AMP-binding_CS"/>
</dbReference>
<dbReference type="InterPro" id="IPR025110">
    <property type="entry name" value="AMP-bd_C"/>
</dbReference>
<protein>
    <submittedName>
        <fullName evidence="5">Class I adenylate-forming enzyme family protein</fullName>
    </submittedName>
</protein>
<feature type="domain" description="AMP-dependent synthetase/ligase" evidence="3">
    <location>
        <begin position="27"/>
        <end position="414"/>
    </location>
</feature>